<organism evidence="1 2">
    <name type="scientific">Metamycoplasma orale</name>
    <name type="common">Mycoplasma orale</name>
    <dbReference type="NCBI Taxonomy" id="2121"/>
    <lineage>
        <taxon>Bacteria</taxon>
        <taxon>Bacillati</taxon>
        <taxon>Mycoplasmatota</taxon>
        <taxon>Mycoplasmoidales</taxon>
        <taxon>Metamycoplasmataceae</taxon>
        <taxon>Metamycoplasma</taxon>
    </lineage>
</organism>
<reference evidence="1 2" key="1">
    <citation type="submission" date="2019-01" db="EMBL/GenBank/DDBJ databases">
        <authorList>
            <consortium name="Pathogen Informatics"/>
        </authorList>
    </citation>
    <scope>NUCLEOTIDE SEQUENCE [LARGE SCALE GENOMIC DNA]</scope>
    <source>
        <strain evidence="1 2">NCTC10112</strain>
    </source>
</reference>
<evidence type="ECO:0000313" key="2">
    <source>
        <dbReference type="Proteomes" id="UP000290482"/>
    </source>
</evidence>
<dbReference type="NCBIfam" id="NF045770">
    <property type="entry name" value="MPN403_MG284_C"/>
    <property type="match status" value="1"/>
</dbReference>
<dbReference type="KEGG" id="mob:NCTC10112_00046"/>
<dbReference type="RefSeq" id="WP_022935895.1">
    <property type="nucleotide sequence ID" value="NZ_LR214940.1"/>
</dbReference>
<protein>
    <submittedName>
        <fullName evidence="1">Uncharacterized protein</fullName>
    </submittedName>
</protein>
<gene>
    <name evidence="1" type="ORF">NCTC10112_00046</name>
</gene>
<dbReference type="Proteomes" id="UP000290482">
    <property type="component" value="Chromosome"/>
</dbReference>
<dbReference type="EMBL" id="LR214940">
    <property type="protein sequence ID" value="VEU55166.1"/>
    <property type="molecule type" value="Genomic_DNA"/>
</dbReference>
<dbReference type="InterPro" id="IPR058231">
    <property type="entry name" value="MG284-like_C"/>
</dbReference>
<sequence>MVKDNKKDITKYSLKERYEIVVKYFRFIAFSNQIHKISTENLLSNNKELQKIITVIQNAIDIKHLTNFKSFKEISDAICKHLGSDHKLIFEYVLVKKRNDLWWKKYFSKSTYYRKLSSLLNFLIMLLL</sequence>
<dbReference type="AlphaFoldDB" id="A0A448ZV85"/>
<keyword evidence="2" id="KW-1185">Reference proteome</keyword>
<accession>A0A448ZV85</accession>
<name>A0A448ZV85_METOS</name>
<evidence type="ECO:0000313" key="1">
    <source>
        <dbReference type="EMBL" id="VEU55166.1"/>
    </source>
</evidence>
<proteinExistence type="predicted"/>